<evidence type="ECO:0000256" key="2">
    <source>
        <dbReference type="ARBA" id="ARBA00022517"/>
    </source>
</evidence>
<dbReference type="PANTHER" id="PTHR38101">
    <property type="entry name" value="UPF0307 PROTEIN YJGA"/>
    <property type="match status" value="1"/>
</dbReference>
<organism evidence="6 7">
    <name type="scientific">Desulfobotulus alkaliphilus</name>
    <dbReference type="NCBI Taxonomy" id="622671"/>
    <lineage>
        <taxon>Bacteria</taxon>
        <taxon>Pseudomonadati</taxon>
        <taxon>Thermodesulfobacteriota</taxon>
        <taxon>Desulfobacteria</taxon>
        <taxon>Desulfobacterales</taxon>
        <taxon>Desulfobacteraceae</taxon>
        <taxon>Desulfobotulus</taxon>
    </lineage>
</organism>
<dbReference type="CDD" id="cd16331">
    <property type="entry name" value="YjgA-like"/>
    <property type="match status" value="1"/>
</dbReference>
<protein>
    <submittedName>
        <fullName evidence="6">Ribosome-associated protein</fullName>
    </submittedName>
</protein>
<keyword evidence="4" id="KW-0694">RNA-binding</keyword>
<keyword evidence="2" id="KW-0690">Ribosome biogenesis</keyword>
<dbReference type="EMBL" id="VLLC01000025">
    <property type="protein sequence ID" value="TWI67796.1"/>
    <property type="molecule type" value="Genomic_DNA"/>
</dbReference>
<evidence type="ECO:0000256" key="1">
    <source>
        <dbReference type="ARBA" id="ARBA00022490"/>
    </source>
</evidence>
<proteinExistence type="predicted"/>
<evidence type="ECO:0000256" key="3">
    <source>
        <dbReference type="ARBA" id="ARBA00022730"/>
    </source>
</evidence>
<dbReference type="NCBIfam" id="NF003593">
    <property type="entry name" value="PRK05255.1-1"/>
    <property type="match status" value="1"/>
</dbReference>
<evidence type="ECO:0000256" key="5">
    <source>
        <dbReference type="SAM" id="MobiDB-lite"/>
    </source>
</evidence>
<dbReference type="InterPro" id="IPR023153">
    <property type="entry name" value="DarP_sf"/>
</dbReference>
<dbReference type="GO" id="GO:0042254">
    <property type="term" value="P:ribosome biogenesis"/>
    <property type="evidence" value="ECO:0007669"/>
    <property type="project" value="UniProtKB-KW"/>
</dbReference>
<evidence type="ECO:0000313" key="6">
    <source>
        <dbReference type="EMBL" id="TWI67796.1"/>
    </source>
</evidence>
<dbReference type="PANTHER" id="PTHR38101:SF1">
    <property type="entry name" value="UPF0307 PROTEIN YJGA"/>
    <property type="match status" value="1"/>
</dbReference>
<name>A0A562RHE8_9BACT</name>
<evidence type="ECO:0000313" key="7">
    <source>
        <dbReference type="Proteomes" id="UP000318307"/>
    </source>
</evidence>
<dbReference type="Pfam" id="PF04751">
    <property type="entry name" value="DarP"/>
    <property type="match status" value="1"/>
</dbReference>
<dbReference type="Proteomes" id="UP000318307">
    <property type="component" value="Unassembled WGS sequence"/>
</dbReference>
<dbReference type="GO" id="GO:0019843">
    <property type="term" value="F:rRNA binding"/>
    <property type="evidence" value="ECO:0007669"/>
    <property type="project" value="UniProtKB-KW"/>
</dbReference>
<dbReference type="GO" id="GO:0005829">
    <property type="term" value="C:cytosol"/>
    <property type="evidence" value="ECO:0007669"/>
    <property type="project" value="TreeGrafter"/>
</dbReference>
<gene>
    <name evidence="6" type="ORF">LZ24_02725</name>
</gene>
<evidence type="ECO:0000256" key="4">
    <source>
        <dbReference type="ARBA" id="ARBA00022884"/>
    </source>
</evidence>
<reference evidence="6 7" key="1">
    <citation type="submission" date="2019-07" db="EMBL/GenBank/DDBJ databases">
        <title>Genome sequencing of 100 strains of the haloalkaliphilic chemolithoautotrophic sulfur-oxidizing bacterium Thioalkalivibrio.</title>
        <authorList>
            <person name="Muyzer G."/>
        </authorList>
    </citation>
    <scope>NUCLEOTIDE SEQUENCE [LARGE SCALE GENOMIC DNA]</scope>
    <source>
        <strain evidence="6 7">ASO4-4</strain>
    </source>
</reference>
<dbReference type="PIRSF" id="PIRSF016183">
    <property type="entry name" value="UCP016183"/>
    <property type="match status" value="1"/>
</dbReference>
<dbReference type="SUPFAM" id="SSF158710">
    <property type="entry name" value="PSPTO4464-like"/>
    <property type="match status" value="1"/>
</dbReference>
<keyword evidence="3" id="KW-0699">rRNA-binding</keyword>
<feature type="region of interest" description="Disordered" evidence="5">
    <location>
        <begin position="1"/>
        <end position="30"/>
    </location>
</feature>
<keyword evidence="1" id="KW-0963">Cytoplasm</keyword>
<comment type="caution">
    <text evidence="6">The sequence shown here is derived from an EMBL/GenBank/DDBJ whole genome shotgun (WGS) entry which is preliminary data.</text>
</comment>
<keyword evidence="7" id="KW-1185">Reference proteome</keyword>
<feature type="compositionally biased region" description="Acidic residues" evidence="5">
    <location>
        <begin position="1"/>
        <end position="18"/>
    </location>
</feature>
<dbReference type="Gene3D" id="1.10.60.30">
    <property type="entry name" value="PSPTO4464-like domains"/>
    <property type="match status" value="2"/>
</dbReference>
<accession>A0A562RHE8</accession>
<dbReference type="InterPro" id="IPR006839">
    <property type="entry name" value="DarP"/>
</dbReference>
<sequence length="193" mass="22215">MKEDAYFEEDGNDEEGWDGDLPRSRSRKKQEARALEAMGVMLASMGEDVWQKLPLSPELYRALVDVKGIRSHGARKRQEKRIGSLMRHEETETVAAIARFLEDGESRKRREHSRMQYLESLRDRLASGNEGLAENLARHPGLERNHFLFLVDQAVREKTTGKPKGSRRTLFRYLNERLDGEGLDLVDGFLSDE</sequence>
<dbReference type="AlphaFoldDB" id="A0A562RHE8"/>